<organism evidence="6 7">
    <name type="scientific">Stenotrophomonas phage vB_SmeS_BUCT705</name>
    <dbReference type="NCBI Taxonomy" id="2924899"/>
    <lineage>
        <taxon>Viruses</taxon>
        <taxon>Duplodnaviria</taxon>
        <taxon>Heunggongvirae</taxon>
        <taxon>Uroviricota</taxon>
        <taxon>Caudoviricetes</taxon>
        <taxon>Drexlerviridae</taxon>
        <taxon>Webervirus</taxon>
        <taxon>Webervirus BUCT705</taxon>
    </lineage>
</organism>
<evidence type="ECO:0000256" key="1">
    <source>
        <dbReference type="ARBA" id="ARBA00004328"/>
    </source>
</evidence>
<dbReference type="InterPro" id="IPR057095">
    <property type="entry name" value="K1-lyase_Rider"/>
</dbReference>
<dbReference type="InterPro" id="IPR012334">
    <property type="entry name" value="Pectin_lyas_fold"/>
</dbReference>
<reference evidence="6 7" key="1">
    <citation type="submission" date="2022-02" db="EMBL/GenBank/DDBJ databases">
        <authorList>
            <person name="Pu M."/>
            <person name="Li Y."/>
            <person name="Han P."/>
            <person name="Fan H."/>
            <person name="Tong Y."/>
        </authorList>
    </citation>
    <scope>NUCLEOTIDE SEQUENCE [LARGE SCALE GENOMIC DNA]</scope>
</reference>
<accession>A0AAE9GCY3</accession>
<evidence type="ECO:0000259" key="4">
    <source>
        <dbReference type="Pfam" id="PF24146"/>
    </source>
</evidence>
<dbReference type="InterPro" id="IPR056204">
    <property type="entry name" value="K1-lyase_C"/>
</dbReference>
<feature type="domain" description="K1 capsule-specific polysaccharide lyase Rider" evidence="5">
    <location>
        <begin position="341"/>
        <end position="426"/>
    </location>
</feature>
<sequence length="845" mass="89485">MALYREGKAAMAADGTVTGTGTKWQSSLSLIRPGATIMFLSSPIQIAVVNKVVSDTEIKAITTNGAVVASTDYAILLSDSLTVDGLAQDVAETLRYYQSQETVIADAVEFFKDFDFESLQNLANQIKADSEAAESSATAAATSENAAKTSEANAKSSENAAKNSEVAAENAIYQVQQIINDAGEQSTLVALAQPDGAKNIGKCSSIAQLRNVEPNSAGQRILLASYKADGTADGGGEFYYDPTDSTTADDGASCIVTSGGKRWKAIINPAVKSSTLASSVNINAYLAKKGVNLQFDSALTPTGTINVQSNTRIEFSGNGEIDAPSTLIQGITIAGAAPTTFYNLSADALSGAYQVAIATDQFAVGDWIEIRSEDLVKGPNAKGVKQAQLRRVVKKETSGGQYVYSLDRVLEYDFLVASTARCGKATVIENVVLDSPRLNNINYLNQFGIGINCNYVVNLRIINPILIGSKDKFFIENDAGTGVAGRSAIKLNNCRDVTIDAPVCHHQGWYGVEVLGCSEDIKINDGDFNDCRHGVSVNWSMPYGEPRTVIFNRCVSSNATKAAFDTHDVGVDIKFIDCRAIKSQGDGFQYRARNVKYIRCYAAYCLSNGFDGAPGATGSEFKDCVAEFNTGAGFNIAFEPGTVRDCRAYGNRVGVGAMGGKILGGELEGNSLAAIDYGTGLNGVAAQSALEVTGVKMPFSDGTTTKAQPRAIYFRGAKAVDPSLATIRDCDINGYGNNWALLSSYSSQPSLPVMSGNKLDATGIVGTVTLVAGTATVPTASARKRETTNVNELSTVSKIKLTRLTYQSATPLGDLYVSQINNGVSFTIMSTSNSDVSKVMWEISL</sequence>
<evidence type="ECO:0000256" key="2">
    <source>
        <dbReference type="ARBA" id="ARBA00022844"/>
    </source>
</evidence>
<dbReference type="Pfam" id="PF24146">
    <property type="entry name" value="K1-lyase_C"/>
    <property type="match status" value="1"/>
</dbReference>
<feature type="domain" description="K1 capsule-specific polysaccharide lyase C-terminal" evidence="4">
    <location>
        <begin position="764"/>
        <end position="843"/>
    </location>
</feature>
<proteinExistence type="predicted"/>
<evidence type="ECO:0000313" key="6">
    <source>
        <dbReference type="EMBL" id="UNY50363.1"/>
    </source>
</evidence>
<dbReference type="InterPro" id="IPR011050">
    <property type="entry name" value="Pectin_lyase_fold/virulence"/>
</dbReference>
<evidence type="ECO:0000313" key="7">
    <source>
        <dbReference type="Proteomes" id="UP000831091"/>
    </source>
</evidence>
<dbReference type="Gene3D" id="2.160.20.10">
    <property type="entry name" value="Single-stranded right-handed beta-helix, Pectin lyase-like"/>
    <property type="match status" value="1"/>
</dbReference>
<feature type="region of interest" description="Disordered" evidence="3">
    <location>
        <begin position="137"/>
        <end position="161"/>
    </location>
</feature>
<protein>
    <submittedName>
        <fullName evidence="6">Tailspike protein</fullName>
    </submittedName>
</protein>
<dbReference type="GO" id="GO:0051701">
    <property type="term" value="P:biological process involved in interaction with host"/>
    <property type="evidence" value="ECO:0007669"/>
    <property type="project" value="UniProtKB-ARBA"/>
</dbReference>
<dbReference type="Pfam" id="PF24149">
    <property type="entry name" value="K1-lyase_Rider"/>
    <property type="match status" value="1"/>
</dbReference>
<name>A0AAE9GCY3_9CAUD</name>
<keyword evidence="2" id="KW-0946">Virion</keyword>
<dbReference type="EMBL" id="OM735690">
    <property type="protein sequence ID" value="UNY50363.1"/>
    <property type="molecule type" value="Genomic_DNA"/>
</dbReference>
<dbReference type="SUPFAM" id="SSF51126">
    <property type="entry name" value="Pectin lyase-like"/>
    <property type="match status" value="2"/>
</dbReference>
<evidence type="ECO:0000259" key="5">
    <source>
        <dbReference type="Pfam" id="PF24149"/>
    </source>
</evidence>
<evidence type="ECO:0000256" key="3">
    <source>
        <dbReference type="SAM" id="MobiDB-lite"/>
    </source>
</evidence>
<dbReference type="GO" id="GO:0019058">
    <property type="term" value="P:viral life cycle"/>
    <property type="evidence" value="ECO:0007669"/>
    <property type="project" value="UniProtKB-ARBA"/>
</dbReference>
<keyword evidence="7" id="KW-1185">Reference proteome</keyword>
<dbReference type="GO" id="GO:0044423">
    <property type="term" value="C:virion component"/>
    <property type="evidence" value="ECO:0007669"/>
    <property type="project" value="UniProtKB-KW"/>
</dbReference>
<dbReference type="Proteomes" id="UP000831091">
    <property type="component" value="Segment"/>
</dbReference>
<comment type="subcellular location">
    <subcellularLocation>
        <location evidence="1">Virion</location>
    </subcellularLocation>
</comment>